<evidence type="ECO:0000259" key="6">
    <source>
        <dbReference type="PROSITE" id="PS50977"/>
    </source>
</evidence>
<evidence type="ECO:0000256" key="1">
    <source>
        <dbReference type="ARBA" id="ARBA00023015"/>
    </source>
</evidence>
<proteinExistence type="predicted"/>
<dbReference type="InterPro" id="IPR050109">
    <property type="entry name" value="HTH-type_TetR-like_transc_reg"/>
</dbReference>
<dbReference type="RefSeq" id="WP_344239724.1">
    <property type="nucleotide sequence ID" value="NZ_BAAAHH010000007.1"/>
</dbReference>
<dbReference type="SUPFAM" id="SSF54593">
    <property type="entry name" value="Glyoxalase/Bleomycin resistance protein/Dihydroxybiphenyl dioxygenase"/>
    <property type="match status" value="1"/>
</dbReference>
<dbReference type="InterPro" id="IPR009057">
    <property type="entry name" value="Homeodomain-like_sf"/>
</dbReference>
<dbReference type="Gene3D" id="1.10.357.10">
    <property type="entry name" value="Tetracycline Repressor, domain 2"/>
    <property type="match status" value="1"/>
</dbReference>
<dbReference type="PANTHER" id="PTHR30055">
    <property type="entry name" value="HTH-TYPE TRANSCRIPTIONAL REGULATOR RUTR"/>
    <property type="match status" value="1"/>
</dbReference>
<protein>
    <recommendedName>
        <fullName evidence="6">HTH tetR-type domain-containing protein</fullName>
    </recommendedName>
</protein>
<dbReference type="Proteomes" id="UP001500665">
    <property type="component" value="Unassembled WGS sequence"/>
</dbReference>
<evidence type="ECO:0000313" key="7">
    <source>
        <dbReference type="EMBL" id="GAA0947530.1"/>
    </source>
</evidence>
<feature type="compositionally biased region" description="Basic and acidic residues" evidence="5">
    <location>
        <begin position="242"/>
        <end position="254"/>
    </location>
</feature>
<feature type="region of interest" description="Disordered" evidence="5">
    <location>
        <begin position="218"/>
        <end position="254"/>
    </location>
</feature>
<accession>A0ABN1QU34</accession>
<evidence type="ECO:0000313" key="8">
    <source>
        <dbReference type="Proteomes" id="UP001500665"/>
    </source>
</evidence>
<feature type="compositionally biased region" description="Basic residues" evidence="5">
    <location>
        <begin position="218"/>
        <end position="230"/>
    </location>
</feature>
<dbReference type="EMBL" id="BAAAHH010000007">
    <property type="protein sequence ID" value="GAA0947530.1"/>
    <property type="molecule type" value="Genomic_DNA"/>
</dbReference>
<comment type="caution">
    <text evidence="7">The sequence shown here is derived from an EMBL/GenBank/DDBJ whole genome shotgun (WGS) entry which is preliminary data.</text>
</comment>
<reference evidence="7 8" key="1">
    <citation type="journal article" date="2019" name="Int. J. Syst. Evol. Microbiol.">
        <title>The Global Catalogue of Microorganisms (GCM) 10K type strain sequencing project: providing services to taxonomists for standard genome sequencing and annotation.</title>
        <authorList>
            <consortium name="The Broad Institute Genomics Platform"/>
            <consortium name="The Broad Institute Genome Sequencing Center for Infectious Disease"/>
            <person name="Wu L."/>
            <person name="Ma J."/>
        </authorList>
    </citation>
    <scope>NUCLEOTIDE SEQUENCE [LARGE SCALE GENOMIC DNA]</scope>
    <source>
        <strain evidence="7 8">JCM 10696</strain>
    </source>
</reference>
<dbReference type="Gene3D" id="3.10.180.10">
    <property type="entry name" value="2,3-Dihydroxybiphenyl 1,2-Dioxygenase, domain 1"/>
    <property type="match status" value="1"/>
</dbReference>
<keyword evidence="3" id="KW-0804">Transcription</keyword>
<evidence type="ECO:0000256" key="5">
    <source>
        <dbReference type="SAM" id="MobiDB-lite"/>
    </source>
</evidence>
<dbReference type="SUPFAM" id="SSF46689">
    <property type="entry name" value="Homeodomain-like"/>
    <property type="match status" value="1"/>
</dbReference>
<evidence type="ECO:0000256" key="4">
    <source>
        <dbReference type="PROSITE-ProRule" id="PRU00335"/>
    </source>
</evidence>
<evidence type="ECO:0000256" key="2">
    <source>
        <dbReference type="ARBA" id="ARBA00023125"/>
    </source>
</evidence>
<name>A0ABN1QU34_9ACTN</name>
<sequence length="586" mass="64007">MAGLQEAERIARADRILDAARDLLLRWGYRRVTIDEVAKHAGVGKGTVYLHWRSREHMFLGVGAREAATMIDAVVDAMRDDPMEITLHRYMRRFFLEAMRRPVLRALFTRDAETLGGFLGSPAREPLDGAKLTASREYLGALGEHGLLREDLRPEDLDYWLPAVVFGFFGIEPLLPPHVGIALPDPGRHPTTDLRPPGSAVPDTVRCGRRRSDRRLRAARPRLPGRRLPRRILTGGRPRTRHHDEEGGPDMGHDINGLHHVGHIVQNMGEAIERYRRLGFTVPPPAHPVLPTGADGAIEPFGVANTHVRFPGNFVELVAVIDDGAATRLPTESRPIPLHVPADKLPFLKAAIRATSENVATCLRRFQGVHILMFDTPDIENAAVRLSSEGIGHGGVHTVQRPVETPAGTRTEPVRYLEIDGTEPRSSPGLVPEGRIGLAENAPPEASDILQATDHPNGATGLVACLLCVADAALPEAVQRYASYIGRPARYDPSTRTAHFDNANLTLVAASALTDLLPGERPPALPAFVSYTLSVRDTALTERLLRAGRVPFGRTPSGELFVPAKAALGTALVFREENQTTRPAVV</sequence>
<keyword evidence="2 4" id="KW-0238">DNA-binding</keyword>
<dbReference type="PROSITE" id="PS50977">
    <property type="entry name" value="HTH_TETR_2"/>
    <property type="match status" value="1"/>
</dbReference>
<dbReference type="InterPro" id="IPR029068">
    <property type="entry name" value="Glyas_Bleomycin-R_OHBP_Dase"/>
</dbReference>
<evidence type="ECO:0000256" key="3">
    <source>
        <dbReference type="ARBA" id="ARBA00023163"/>
    </source>
</evidence>
<dbReference type="PANTHER" id="PTHR30055:SF234">
    <property type="entry name" value="HTH-TYPE TRANSCRIPTIONAL REGULATOR BETI"/>
    <property type="match status" value="1"/>
</dbReference>
<dbReference type="InterPro" id="IPR001647">
    <property type="entry name" value="HTH_TetR"/>
</dbReference>
<feature type="domain" description="HTH tetR-type" evidence="6">
    <location>
        <begin position="10"/>
        <end position="70"/>
    </location>
</feature>
<organism evidence="7 8">
    <name type="scientific">Actinocorallia libanotica</name>
    <dbReference type="NCBI Taxonomy" id="46162"/>
    <lineage>
        <taxon>Bacteria</taxon>
        <taxon>Bacillati</taxon>
        <taxon>Actinomycetota</taxon>
        <taxon>Actinomycetes</taxon>
        <taxon>Streptosporangiales</taxon>
        <taxon>Thermomonosporaceae</taxon>
        <taxon>Actinocorallia</taxon>
    </lineage>
</organism>
<dbReference type="InterPro" id="IPR025870">
    <property type="entry name" value="Glyoxalase-like_dom"/>
</dbReference>
<dbReference type="Pfam" id="PF13468">
    <property type="entry name" value="Glyoxalase_3"/>
    <property type="match status" value="1"/>
</dbReference>
<feature type="DNA-binding region" description="H-T-H motif" evidence="4">
    <location>
        <begin position="33"/>
        <end position="52"/>
    </location>
</feature>
<dbReference type="PRINTS" id="PR00455">
    <property type="entry name" value="HTHTETR"/>
</dbReference>
<dbReference type="Pfam" id="PF00440">
    <property type="entry name" value="TetR_N"/>
    <property type="match status" value="1"/>
</dbReference>
<gene>
    <name evidence="7" type="ORF">GCM10009550_23070</name>
</gene>
<keyword evidence="8" id="KW-1185">Reference proteome</keyword>
<keyword evidence="1" id="KW-0805">Transcription regulation</keyword>